<organism evidence="1 2">
    <name type="scientific">Candidatus Jorgensenbacteria bacterium CG10_big_fil_rev_8_21_14_0_10_54_38</name>
    <dbReference type="NCBI Taxonomy" id="1974593"/>
    <lineage>
        <taxon>Bacteria</taxon>
        <taxon>Candidatus Joergenseniibacteriota</taxon>
    </lineage>
</organism>
<name>A0A2M6WG70_9BACT</name>
<dbReference type="EMBL" id="PFBE01000018">
    <property type="protein sequence ID" value="PIT91755.1"/>
    <property type="molecule type" value="Genomic_DNA"/>
</dbReference>
<proteinExistence type="predicted"/>
<protein>
    <submittedName>
        <fullName evidence="1">Uncharacterized protein</fullName>
    </submittedName>
</protein>
<gene>
    <name evidence="1" type="ORF">COU12_01390</name>
</gene>
<evidence type="ECO:0000313" key="2">
    <source>
        <dbReference type="Proteomes" id="UP000229530"/>
    </source>
</evidence>
<sequence length="108" mass="12425">MWIVVVCAAEVWYNDAMADLLRTDIKEVVVSALGPFAKAVQEDFNVVKEELKEIRSELKSEVEGVKFDLAEVKSDVKWMKANSGELFAKLDEFINFIPRRETRKVFAR</sequence>
<comment type="caution">
    <text evidence="1">The sequence shown here is derived from an EMBL/GenBank/DDBJ whole genome shotgun (WGS) entry which is preliminary data.</text>
</comment>
<dbReference type="Gene3D" id="1.20.58.130">
    <property type="match status" value="1"/>
</dbReference>
<dbReference type="Proteomes" id="UP000229530">
    <property type="component" value="Unassembled WGS sequence"/>
</dbReference>
<evidence type="ECO:0000313" key="1">
    <source>
        <dbReference type="EMBL" id="PIT91755.1"/>
    </source>
</evidence>
<dbReference type="AlphaFoldDB" id="A0A2M6WG70"/>
<accession>A0A2M6WG70</accession>
<reference evidence="2" key="1">
    <citation type="submission" date="2017-09" db="EMBL/GenBank/DDBJ databases">
        <title>Depth-based differentiation of microbial function through sediment-hosted aquifers and enrichment of novel symbionts in the deep terrestrial subsurface.</title>
        <authorList>
            <person name="Probst A.J."/>
            <person name="Ladd B."/>
            <person name="Jarett J.K."/>
            <person name="Geller-Mcgrath D.E."/>
            <person name="Sieber C.M.K."/>
            <person name="Emerson J.B."/>
            <person name="Anantharaman K."/>
            <person name="Thomas B.C."/>
            <person name="Malmstrom R."/>
            <person name="Stieglmeier M."/>
            <person name="Klingl A."/>
            <person name="Woyke T."/>
            <person name="Ryan C.M."/>
            <person name="Banfield J.F."/>
        </authorList>
    </citation>
    <scope>NUCLEOTIDE SEQUENCE [LARGE SCALE GENOMIC DNA]</scope>
</reference>